<proteinExistence type="predicted"/>
<dbReference type="PANTHER" id="PTHR12147:SF26">
    <property type="entry name" value="PEPTIDASE M28 DOMAIN-CONTAINING PROTEIN"/>
    <property type="match status" value="1"/>
</dbReference>
<evidence type="ECO:0000313" key="3">
    <source>
        <dbReference type="EMBL" id="MBT2186762.1"/>
    </source>
</evidence>
<dbReference type="Proteomes" id="UP001138757">
    <property type="component" value="Unassembled WGS sequence"/>
</dbReference>
<comment type="caution">
    <text evidence="3">The sequence shown here is derived from an EMBL/GenBank/DDBJ whole genome shotgun (WGS) entry which is preliminary data.</text>
</comment>
<feature type="domain" description="Peptidase M28" evidence="2">
    <location>
        <begin position="290"/>
        <end position="495"/>
    </location>
</feature>
<gene>
    <name evidence="3" type="ORF">KK488_07340</name>
</gene>
<dbReference type="Gene3D" id="3.40.630.10">
    <property type="entry name" value="Zn peptidases"/>
    <property type="match status" value="1"/>
</dbReference>
<accession>A0A9X1IQK0</accession>
<dbReference type="AlphaFoldDB" id="A0A9X1IQK0"/>
<dbReference type="InterPro" id="IPR007484">
    <property type="entry name" value="Peptidase_M28"/>
</dbReference>
<organism evidence="3 4">
    <name type="scientific">Sphingobium nicotianae</name>
    <dbReference type="NCBI Taxonomy" id="2782607"/>
    <lineage>
        <taxon>Bacteria</taxon>
        <taxon>Pseudomonadati</taxon>
        <taxon>Pseudomonadota</taxon>
        <taxon>Alphaproteobacteria</taxon>
        <taxon>Sphingomonadales</taxon>
        <taxon>Sphingomonadaceae</taxon>
        <taxon>Sphingobium</taxon>
    </lineage>
</organism>
<evidence type="ECO:0000256" key="1">
    <source>
        <dbReference type="SAM" id="SignalP"/>
    </source>
</evidence>
<name>A0A9X1IQK0_9SPHN</name>
<dbReference type="RefSeq" id="WP_214622504.1">
    <property type="nucleotide sequence ID" value="NZ_JAHGAW010000004.1"/>
</dbReference>
<dbReference type="GO" id="GO:0008235">
    <property type="term" value="F:metalloexopeptidase activity"/>
    <property type="evidence" value="ECO:0007669"/>
    <property type="project" value="InterPro"/>
</dbReference>
<keyword evidence="4" id="KW-1185">Reference proteome</keyword>
<feature type="chain" id="PRO_5040883031" evidence="1">
    <location>
        <begin position="23"/>
        <end position="531"/>
    </location>
</feature>
<reference evidence="3" key="1">
    <citation type="submission" date="2021-05" db="EMBL/GenBank/DDBJ databases">
        <title>Genome of Sphingobium sp. strain.</title>
        <authorList>
            <person name="Fan R."/>
        </authorList>
    </citation>
    <scope>NUCLEOTIDE SEQUENCE</scope>
    <source>
        <strain evidence="3">H33</strain>
    </source>
</reference>
<dbReference type="CDD" id="cd04820">
    <property type="entry name" value="PA_M28_1_1"/>
    <property type="match status" value="1"/>
</dbReference>
<dbReference type="Gene3D" id="3.50.30.30">
    <property type="match status" value="1"/>
</dbReference>
<dbReference type="SUPFAM" id="SSF53187">
    <property type="entry name" value="Zn-dependent exopeptidases"/>
    <property type="match status" value="1"/>
</dbReference>
<dbReference type="PANTHER" id="PTHR12147">
    <property type="entry name" value="METALLOPEPTIDASE M28 FAMILY MEMBER"/>
    <property type="match status" value="1"/>
</dbReference>
<keyword evidence="1" id="KW-0732">Signal</keyword>
<dbReference type="GO" id="GO:0006508">
    <property type="term" value="P:proteolysis"/>
    <property type="evidence" value="ECO:0007669"/>
    <property type="project" value="InterPro"/>
</dbReference>
<evidence type="ECO:0000313" key="4">
    <source>
        <dbReference type="Proteomes" id="UP001138757"/>
    </source>
</evidence>
<sequence>MTRTTLRRCALAALALAQPAFAGPPEPSQAKIDAWWGHVEAISNDGNEGRLNGSPGYFRAADYVIAQLRKIGVKPAGTDGYLQPMDFVEQRFDQKASSATLKLPTGDVPFAVPSELFYRGSTAMPPTIEAPLVFAGYGLSIPEAGHDDFAGLDVKGKIVVVLSGGPASISGALKSDARADRAKLLAERGALGIISLTTPKQVEIVWERQVSNSYQSSMYLADPAMREVSTPFLSATLSPARAEALFAGSGHTFAEVAALSDASQPVPVFPLIGRFAARITTQTKPVHGANVIGLIPGSDRKLKGEYVVLSAHLDGLGVGEPIKGDTIYNGTFDNAIGVASVLEAAKVLVKGKHPRRSVILAIVTAEEKGLLGSRYFARRPTVPAGSIVADVNLDMPLPIFALTSVSPLGFEESSLGADAKAVAESMGLGVLPDPLPDRNAFTRSDQYSFIRQGIPALFPKYGFTRGTPEEITERAWRANIYHSPQDQLDQPVLKAEGVRMADYVTALVRHIADNPVRPSWNESSYFKRFTK</sequence>
<dbReference type="EMBL" id="JAHGAW010000004">
    <property type="protein sequence ID" value="MBT2186762.1"/>
    <property type="molecule type" value="Genomic_DNA"/>
</dbReference>
<dbReference type="Pfam" id="PF04389">
    <property type="entry name" value="Peptidase_M28"/>
    <property type="match status" value="1"/>
</dbReference>
<dbReference type="InterPro" id="IPR045175">
    <property type="entry name" value="M28_fam"/>
</dbReference>
<dbReference type="SUPFAM" id="SSF52025">
    <property type="entry name" value="PA domain"/>
    <property type="match status" value="1"/>
</dbReference>
<evidence type="ECO:0000259" key="2">
    <source>
        <dbReference type="Pfam" id="PF04389"/>
    </source>
</evidence>
<dbReference type="InterPro" id="IPR046450">
    <property type="entry name" value="PA_dom_sf"/>
</dbReference>
<feature type="signal peptide" evidence="1">
    <location>
        <begin position="1"/>
        <end position="22"/>
    </location>
</feature>
<protein>
    <submittedName>
        <fullName evidence="3">M28 family peptidase</fullName>
    </submittedName>
</protein>